<keyword evidence="2" id="KW-0863">Zinc-finger</keyword>
<evidence type="ECO:0000313" key="12">
    <source>
        <dbReference type="WBParaSite" id="MBELARI_LOCUS16790"/>
    </source>
</evidence>
<keyword evidence="1" id="KW-0479">Metal-binding</keyword>
<dbReference type="PROSITE" id="PS51843">
    <property type="entry name" value="NR_LBD"/>
    <property type="match status" value="1"/>
</dbReference>
<keyword evidence="11" id="KW-1185">Reference proteome</keyword>
<dbReference type="Gene3D" id="1.10.565.10">
    <property type="entry name" value="Retinoid X Receptor"/>
    <property type="match status" value="1"/>
</dbReference>
<evidence type="ECO:0000259" key="10">
    <source>
        <dbReference type="PROSITE" id="PS51843"/>
    </source>
</evidence>
<evidence type="ECO:0000256" key="4">
    <source>
        <dbReference type="ARBA" id="ARBA00023015"/>
    </source>
</evidence>
<dbReference type="Pfam" id="PF00105">
    <property type="entry name" value="zf-C4"/>
    <property type="match status" value="1"/>
</dbReference>
<dbReference type="SMART" id="SM00430">
    <property type="entry name" value="HOLI"/>
    <property type="match status" value="1"/>
</dbReference>
<dbReference type="PANTHER" id="PTHR47630">
    <property type="entry name" value="NUCLEAR HORMONE RECEPTOR FAMILY-RELATED-RELATED"/>
    <property type="match status" value="1"/>
</dbReference>
<dbReference type="SMART" id="SM00399">
    <property type="entry name" value="ZnF_C4"/>
    <property type="match status" value="1"/>
</dbReference>
<dbReference type="WBParaSite" id="MBELARI_LOCUS16790">
    <property type="protein sequence ID" value="MBELARI_LOCUS16790"/>
    <property type="gene ID" value="MBELARI_LOCUS16790"/>
</dbReference>
<dbReference type="InterPro" id="IPR001628">
    <property type="entry name" value="Znf_hrmn_rcpt"/>
</dbReference>
<keyword evidence="3" id="KW-0862">Zinc</keyword>
<protein>
    <submittedName>
        <fullName evidence="12">Uncharacterized protein</fullName>
    </submittedName>
</protein>
<dbReference type="InterPro" id="IPR013088">
    <property type="entry name" value="Znf_NHR/GATA"/>
</dbReference>
<evidence type="ECO:0000256" key="2">
    <source>
        <dbReference type="ARBA" id="ARBA00022771"/>
    </source>
</evidence>
<feature type="domain" description="Nuclear receptor" evidence="9">
    <location>
        <begin position="17"/>
        <end position="96"/>
    </location>
</feature>
<dbReference type="SUPFAM" id="SSF48508">
    <property type="entry name" value="Nuclear receptor ligand-binding domain"/>
    <property type="match status" value="1"/>
</dbReference>
<dbReference type="Gene3D" id="3.30.50.10">
    <property type="entry name" value="Erythroid Transcription Factor GATA-1, subunit A"/>
    <property type="match status" value="1"/>
</dbReference>
<dbReference type="InterPro" id="IPR052499">
    <property type="entry name" value="C.elegans_NHRs"/>
</dbReference>
<dbReference type="PROSITE" id="PS51030">
    <property type="entry name" value="NUCLEAR_REC_DBD_2"/>
    <property type="match status" value="1"/>
</dbReference>
<dbReference type="Pfam" id="PF00104">
    <property type="entry name" value="Hormone_recep"/>
    <property type="match status" value="1"/>
</dbReference>
<dbReference type="InterPro" id="IPR035500">
    <property type="entry name" value="NHR-like_dom_sf"/>
</dbReference>
<evidence type="ECO:0000256" key="8">
    <source>
        <dbReference type="ARBA" id="ARBA00023242"/>
    </source>
</evidence>
<evidence type="ECO:0000256" key="3">
    <source>
        <dbReference type="ARBA" id="ARBA00022833"/>
    </source>
</evidence>
<evidence type="ECO:0000256" key="6">
    <source>
        <dbReference type="ARBA" id="ARBA00023163"/>
    </source>
</evidence>
<organism evidence="11 12">
    <name type="scientific">Mesorhabditis belari</name>
    <dbReference type="NCBI Taxonomy" id="2138241"/>
    <lineage>
        <taxon>Eukaryota</taxon>
        <taxon>Metazoa</taxon>
        <taxon>Ecdysozoa</taxon>
        <taxon>Nematoda</taxon>
        <taxon>Chromadorea</taxon>
        <taxon>Rhabditida</taxon>
        <taxon>Rhabditina</taxon>
        <taxon>Rhabditomorpha</taxon>
        <taxon>Rhabditoidea</taxon>
        <taxon>Rhabditidae</taxon>
        <taxon>Mesorhabditinae</taxon>
        <taxon>Mesorhabditis</taxon>
    </lineage>
</organism>
<evidence type="ECO:0000256" key="5">
    <source>
        <dbReference type="ARBA" id="ARBA00023125"/>
    </source>
</evidence>
<evidence type="ECO:0000313" key="11">
    <source>
        <dbReference type="Proteomes" id="UP000887575"/>
    </source>
</evidence>
<sequence length="435" mass="49660">MNSTNVIELNEQSKNEAQSCLVCGATPAFHCYGSTACSSCKVFFLRITTLDTPIPNCQNNRICPKQDFRGRGKAKCKFCRYEKCIEMGMIPEITARRSGCNLRERRSDVGNGRTKLRFESVDLPDIIMDVEKPCTSSSPGPDVRELQLVAMGLPTPMIMNEKIQFAKCLVHLEKLLLNDEQTVSVNYGFDIDLHVPISKALLNPGLVCKRVPIGFDLYGSAHIPYHCTLQLSGRRIARAAVLVLDWIRAIPEFWYLDQEDKELLCCRQYLPQVLFTDYYYTYKHKFHGMLMVLGSRIAPEDIEHFKEMKASFGLILEYGLKRIIPCMKRAEIEDEEYVLLKNIIIFSSAMGFSDQSAEISKNAHAKYSQLLFQHLKKKLGSEAKAFERFMMLMGLPTYIQSISHKMLPQFGRHILLKEMGVFGKLPEDVFCRGFL</sequence>
<accession>A0AAF3ERN5</accession>
<evidence type="ECO:0000256" key="7">
    <source>
        <dbReference type="ARBA" id="ARBA00023170"/>
    </source>
</evidence>
<dbReference type="Proteomes" id="UP000887575">
    <property type="component" value="Unassembled WGS sequence"/>
</dbReference>
<dbReference type="AlphaFoldDB" id="A0AAF3ERN5"/>
<dbReference type="SUPFAM" id="SSF57716">
    <property type="entry name" value="Glucocorticoid receptor-like (DNA-binding domain)"/>
    <property type="match status" value="1"/>
</dbReference>
<name>A0AAF3ERN5_9BILA</name>
<reference evidence="12" key="1">
    <citation type="submission" date="2024-02" db="UniProtKB">
        <authorList>
            <consortium name="WormBaseParasite"/>
        </authorList>
    </citation>
    <scope>IDENTIFICATION</scope>
</reference>
<dbReference type="PRINTS" id="PR00047">
    <property type="entry name" value="STROIDFINGER"/>
</dbReference>
<dbReference type="GO" id="GO:0008270">
    <property type="term" value="F:zinc ion binding"/>
    <property type="evidence" value="ECO:0007669"/>
    <property type="project" value="UniProtKB-KW"/>
</dbReference>
<keyword evidence="4" id="KW-0805">Transcription regulation</keyword>
<keyword evidence="7" id="KW-0675">Receptor</keyword>
<evidence type="ECO:0000256" key="1">
    <source>
        <dbReference type="ARBA" id="ARBA00022723"/>
    </source>
</evidence>
<proteinExistence type="predicted"/>
<dbReference type="GO" id="GO:0003700">
    <property type="term" value="F:DNA-binding transcription factor activity"/>
    <property type="evidence" value="ECO:0007669"/>
    <property type="project" value="InterPro"/>
</dbReference>
<keyword evidence="8" id="KW-0539">Nucleus</keyword>
<keyword evidence="5" id="KW-0238">DNA-binding</keyword>
<evidence type="ECO:0000259" key="9">
    <source>
        <dbReference type="PROSITE" id="PS51030"/>
    </source>
</evidence>
<feature type="domain" description="NR LBD" evidence="10">
    <location>
        <begin position="192"/>
        <end position="432"/>
    </location>
</feature>
<dbReference type="GO" id="GO:0043565">
    <property type="term" value="F:sequence-specific DNA binding"/>
    <property type="evidence" value="ECO:0007669"/>
    <property type="project" value="InterPro"/>
</dbReference>
<dbReference type="InterPro" id="IPR000536">
    <property type="entry name" value="Nucl_hrmn_rcpt_lig-bd"/>
</dbReference>
<keyword evidence="6" id="KW-0804">Transcription</keyword>
<dbReference type="PANTHER" id="PTHR47630:SF6">
    <property type="entry name" value="NUCLEAR HORMONE RECEPTOR FAMILY"/>
    <property type="match status" value="1"/>
</dbReference>